<dbReference type="AlphaFoldDB" id="A0A423KEN9"/>
<dbReference type="Proteomes" id="UP000283627">
    <property type="component" value="Unassembled WGS sequence"/>
</dbReference>
<protein>
    <submittedName>
        <fullName evidence="2">Uncharacterized protein</fullName>
    </submittedName>
</protein>
<keyword evidence="1" id="KW-1133">Transmembrane helix</keyword>
<feature type="transmembrane region" description="Helical" evidence="1">
    <location>
        <begin position="15"/>
        <end position="40"/>
    </location>
</feature>
<dbReference type="OrthoDB" id="1361963at2"/>
<evidence type="ECO:0000256" key="1">
    <source>
        <dbReference type="SAM" id="Phobius"/>
    </source>
</evidence>
<organism evidence="2 3">
    <name type="scientific">Pseudomonas frederiksbergensis</name>
    <dbReference type="NCBI Taxonomy" id="104087"/>
    <lineage>
        <taxon>Bacteria</taxon>
        <taxon>Pseudomonadati</taxon>
        <taxon>Pseudomonadota</taxon>
        <taxon>Gammaproteobacteria</taxon>
        <taxon>Pseudomonadales</taxon>
        <taxon>Pseudomonadaceae</taxon>
        <taxon>Pseudomonas</taxon>
    </lineage>
</organism>
<evidence type="ECO:0000313" key="2">
    <source>
        <dbReference type="EMBL" id="RON51101.1"/>
    </source>
</evidence>
<comment type="caution">
    <text evidence="2">The sequence shown here is derived from an EMBL/GenBank/DDBJ whole genome shotgun (WGS) entry which is preliminary data.</text>
</comment>
<evidence type="ECO:0000313" key="3">
    <source>
        <dbReference type="Proteomes" id="UP000283627"/>
    </source>
</evidence>
<proteinExistence type="predicted"/>
<name>A0A423KEN9_9PSED</name>
<keyword evidence="1" id="KW-0812">Transmembrane</keyword>
<sequence length="112" mass="12779">MFGACLVIHPLSKRLAVAVAVVAMVLTWATPVFSNALMLLMDRMNFIPGESSIWTFKPYEINQGSSNYWLYGEDARSYYHFAYIPNAPYRSISKSNQCAGFDKRDVRTWCIP</sequence>
<dbReference type="EMBL" id="MOBP01000013">
    <property type="protein sequence ID" value="RON51101.1"/>
    <property type="molecule type" value="Genomic_DNA"/>
</dbReference>
<reference evidence="2 3" key="1">
    <citation type="submission" date="2016-10" db="EMBL/GenBank/DDBJ databases">
        <title>Comparative genome analysis of multiple Pseudomonas spp. focuses on biocontrol and plant growth promoting traits.</title>
        <authorList>
            <person name="Tao X.-Y."/>
            <person name="Taylor C.G."/>
        </authorList>
    </citation>
    <scope>NUCLEOTIDE SEQUENCE [LARGE SCALE GENOMIC DNA]</scope>
    <source>
        <strain evidence="2 3">39A2</strain>
    </source>
</reference>
<keyword evidence="1" id="KW-0472">Membrane</keyword>
<accession>A0A423KEN9</accession>
<gene>
    <name evidence="2" type="ORF">BK665_20255</name>
</gene>